<dbReference type="PANTHER" id="PTHR30194">
    <property type="entry name" value="CROSSOVER JUNCTION ENDODEOXYRIBONUCLEASE RUVC"/>
    <property type="match status" value="1"/>
</dbReference>
<gene>
    <name evidence="12" type="ORF">THC_0523</name>
</gene>
<dbReference type="GO" id="GO:0016787">
    <property type="term" value="F:hydrolase activity"/>
    <property type="evidence" value="ECO:0007669"/>
    <property type="project" value="UniProtKB-KW"/>
</dbReference>
<evidence type="ECO:0000256" key="5">
    <source>
        <dbReference type="ARBA" id="ARBA00022759"/>
    </source>
</evidence>
<evidence type="ECO:0000313" key="12">
    <source>
        <dbReference type="EMBL" id="BAU22917.1"/>
    </source>
</evidence>
<keyword evidence="11" id="KW-0234">DNA repair</keyword>
<dbReference type="PANTHER" id="PTHR30194:SF3">
    <property type="entry name" value="CROSSOVER JUNCTION ENDODEOXYRIBONUCLEASE RUVC"/>
    <property type="match status" value="1"/>
</dbReference>
<evidence type="ECO:0000313" key="13">
    <source>
        <dbReference type="Proteomes" id="UP000068196"/>
    </source>
</evidence>
<dbReference type="SUPFAM" id="SSF53098">
    <property type="entry name" value="Ribonuclease H-like"/>
    <property type="match status" value="1"/>
</dbReference>
<evidence type="ECO:0000256" key="4">
    <source>
        <dbReference type="ARBA" id="ARBA00022723"/>
    </source>
</evidence>
<keyword evidence="3" id="KW-0540">Nuclease</keyword>
<keyword evidence="13" id="KW-1185">Reference proteome</keyword>
<comment type="similarity">
    <text evidence="1">Belongs to the RuvC family.</text>
</comment>
<reference evidence="12 13" key="1">
    <citation type="journal article" date="2016" name="Int. J. Syst. Evol. Microbiol.">
        <title>Caldimicrobium thiodismutans sp. nov., a sulfur-disproportionating bacterium isolated from a hot spring, and emended description of the genus Caldimicrobium.</title>
        <authorList>
            <person name="Kojima H."/>
            <person name="Umezawa K."/>
            <person name="Fukui M."/>
        </authorList>
    </citation>
    <scope>NUCLEOTIDE SEQUENCE [LARGE SCALE GENOMIC DNA]</scope>
    <source>
        <strain evidence="12 13">TF1</strain>
    </source>
</reference>
<dbReference type="InterPro" id="IPR002176">
    <property type="entry name" value="X-over_junc_endoDNase_RuvC"/>
</dbReference>
<evidence type="ECO:0000256" key="6">
    <source>
        <dbReference type="ARBA" id="ARBA00022763"/>
    </source>
</evidence>
<dbReference type="STRING" id="1653476.THC_0523"/>
<dbReference type="Pfam" id="PF02075">
    <property type="entry name" value="RuvC"/>
    <property type="match status" value="1"/>
</dbReference>
<keyword evidence="2" id="KW-0963">Cytoplasm</keyword>
<dbReference type="InterPro" id="IPR036397">
    <property type="entry name" value="RNaseH_sf"/>
</dbReference>
<proteinExistence type="inferred from homology"/>
<evidence type="ECO:0000256" key="2">
    <source>
        <dbReference type="ARBA" id="ARBA00022490"/>
    </source>
</evidence>
<keyword evidence="4" id="KW-0479">Metal-binding</keyword>
<evidence type="ECO:0000256" key="10">
    <source>
        <dbReference type="ARBA" id="ARBA00023172"/>
    </source>
</evidence>
<dbReference type="PRINTS" id="PR00696">
    <property type="entry name" value="RSOLVASERUVC"/>
</dbReference>
<dbReference type="AlphaFoldDB" id="A0A0U5BWA0"/>
<sequence>MKILGVDPGLLNLGCVLLEVKEKKLNLIKAETIKAPPKQSLSQRLFFLYQAFKKLLKSERPEFLVVEEPIPKINPHSTAKVFQAQAIVLIIAEEESIPIRYYNPSFWKKYLCGDGKATKAEVKNFLKAFIGKEFDAKIKDEHTTDALAMALVLALDLNLL</sequence>
<evidence type="ECO:0000256" key="1">
    <source>
        <dbReference type="ARBA" id="ARBA00009518"/>
    </source>
</evidence>
<organism evidence="12 13">
    <name type="scientific">Caldimicrobium thiodismutans</name>
    <dbReference type="NCBI Taxonomy" id="1653476"/>
    <lineage>
        <taxon>Bacteria</taxon>
        <taxon>Pseudomonadati</taxon>
        <taxon>Thermodesulfobacteriota</taxon>
        <taxon>Thermodesulfobacteria</taxon>
        <taxon>Thermodesulfobacteriales</taxon>
        <taxon>Thermodesulfobacteriaceae</taxon>
        <taxon>Caldimicrobium</taxon>
    </lineage>
</organism>
<evidence type="ECO:0000256" key="8">
    <source>
        <dbReference type="ARBA" id="ARBA00022842"/>
    </source>
</evidence>
<dbReference type="Gene3D" id="3.30.420.10">
    <property type="entry name" value="Ribonuclease H-like superfamily/Ribonuclease H"/>
    <property type="match status" value="1"/>
</dbReference>
<keyword evidence="5" id="KW-0255">Endonuclease</keyword>
<evidence type="ECO:0000256" key="11">
    <source>
        <dbReference type="ARBA" id="ARBA00023204"/>
    </source>
</evidence>
<dbReference type="GO" id="GO:0006281">
    <property type="term" value="P:DNA repair"/>
    <property type="evidence" value="ECO:0007669"/>
    <property type="project" value="UniProtKB-KW"/>
</dbReference>
<dbReference type="GO" id="GO:0046872">
    <property type="term" value="F:metal ion binding"/>
    <property type="evidence" value="ECO:0007669"/>
    <property type="project" value="UniProtKB-KW"/>
</dbReference>
<keyword evidence="7" id="KW-0378">Hydrolase</keyword>
<keyword evidence="8" id="KW-0460">Magnesium</keyword>
<evidence type="ECO:0000256" key="7">
    <source>
        <dbReference type="ARBA" id="ARBA00022801"/>
    </source>
</evidence>
<dbReference type="Proteomes" id="UP000068196">
    <property type="component" value="Chromosome"/>
</dbReference>
<evidence type="ECO:0000256" key="3">
    <source>
        <dbReference type="ARBA" id="ARBA00022722"/>
    </source>
</evidence>
<keyword evidence="6" id="KW-0227">DNA damage</keyword>
<dbReference type="KEGG" id="cthi:THC_0523"/>
<keyword evidence="10" id="KW-0233">DNA recombination</keyword>
<accession>A0A0U5BWA0</accession>
<dbReference type="GO" id="GO:0003677">
    <property type="term" value="F:DNA binding"/>
    <property type="evidence" value="ECO:0007669"/>
    <property type="project" value="UniProtKB-KW"/>
</dbReference>
<dbReference type="RefSeq" id="WP_068512913.1">
    <property type="nucleotide sequence ID" value="NZ_AP014945.1"/>
</dbReference>
<dbReference type="GO" id="GO:0006310">
    <property type="term" value="P:DNA recombination"/>
    <property type="evidence" value="ECO:0007669"/>
    <property type="project" value="UniProtKB-KW"/>
</dbReference>
<dbReference type="OrthoDB" id="9805499at2"/>
<name>A0A0U5BWA0_9BACT</name>
<dbReference type="GO" id="GO:0004520">
    <property type="term" value="F:DNA endonuclease activity"/>
    <property type="evidence" value="ECO:0007669"/>
    <property type="project" value="InterPro"/>
</dbReference>
<dbReference type="InterPro" id="IPR012337">
    <property type="entry name" value="RNaseH-like_sf"/>
</dbReference>
<keyword evidence="9" id="KW-0238">DNA-binding</keyword>
<reference evidence="13" key="2">
    <citation type="journal article" date="2016" name="Int. J. Syst. Evol. Microbiol.">
        <title>Caldimicrobium thiodismutans sp. nov., a sulfur-disproportionating bacterium isolated from a hot spring.</title>
        <authorList>
            <person name="Kojima H."/>
            <person name="Umezawa K."/>
            <person name="Fukui M."/>
        </authorList>
    </citation>
    <scope>NUCLEOTIDE SEQUENCE [LARGE SCALE GENOMIC DNA]</scope>
    <source>
        <strain evidence="13">TF1</strain>
    </source>
</reference>
<protein>
    <submittedName>
        <fullName evidence="12">Holliday junction resolvase</fullName>
    </submittedName>
</protein>
<evidence type="ECO:0000256" key="9">
    <source>
        <dbReference type="ARBA" id="ARBA00023125"/>
    </source>
</evidence>
<dbReference type="EMBL" id="AP014945">
    <property type="protein sequence ID" value="BAU22917.1"/>
    <property type="molecule type" value="Genomic_DNA"/>
</dbReference>